<proteinExistence type="predicted"/>
<reference evidence="2 3" key="1">
    <citation type="journal article" date="2013" name="Proc. Natl. Acad. Sci. U.S.A.">
        <title>Genome of an arbuscular mycorrhizal fungus provides insight into the oldest plant symbiosis.</title>
        <authorList>
            <person name="Tisserant E."/>
            <person name="Malbreil M."/>
            <person name="Kuo A."/>
            <person name="Kohler A."/>
            <person name="Symeonidi A."/>
            <person name="Balestrini R."/>
            <person name="Charron P."/>
            <person name="Duensing N."/>
            <person name="Frei Dit Frey N."/>
            <person name="Gianinazzi-Pearson V."/>
            <person name="Gilbert L.B."/>
            <person name="Handa Y."/>
            <person name="Herr J.R."/>
            <person name="Hijri M."/>
            <person name="Koul R."/>
            <person name="Kawaguchi M."/>
            <person name="Krajinski F."/>
            <person name="Lammers P.J."/>
            <person name="Masclaux F.G."/>
            <person name="Murat C."/>
            <person name="Morin E."/>
            <person name="Ndikumana S."/>
            <person name="Pagni M."/>
            <person name="Petitpierre D."/>
            <person name="Requena N."/>
            <person name="Rosikiewicz P."/>
            <person name="Riley R."/>
            <person name="Saito K."/>
            <person name="San Clemente H."/>
            <person name="Shapiro H."/>
            <person name="van Tuinen D."/>
            <person name="Becard G."/>
            <person name="Bonfante P."/>
            <person name="Paszkowski U."/>
            <person name="Shachar-Hill Y.Y."/>
            <person name="Tuskan G.A."/>
            <person name="Young P.W."/>
            <person name="Sanders I.R."/>
            <person name="Henrissat B."/>
            <person name="Rensing S.A."/>
            <person name="Grigoriev I.V."/>
            <person name="Corradi N."/>
            <person name="Roux C."/>
            <person name="Martin F."/>
        </authorList>
    </citation>
    <scope>NUCLEOTIDE SEQUENCE [LARGE SCALE GENOMIC DNA]</scope>
    <source>
        <strain evidence="2 3">DAOM 197198</strain>
    </source>
</reference>
<dbReference type="InterPro" id="IPR053215">
    <property type="entry name" value="TKL_Ser/Thr_kinase"/>
</dbReference>
<evidence type="ECO:0000259" key="1">
    <source>
        <dbReference type="PROSITE" id="PS50011"/>
    </source>
</evidence>
<comment type="caution">
    <text evidence="2">The sequence shown here is derived from an EMBL/GenBank/DDBJ whole genome shotgun (WGS) entry which is preliminary data.</text>
</comment>
<evidence type="ECO:0000313" key="2">
    <source>
        <dbReference type="EMBL" id="POG72230.1"/>
    </source>
</evidence>
<dbReference type="InterPro" id="IPR001245">
    <property type="entry name" value="Ser-Thr/Tyr_kinase_cat_dom"/>
</dbReference>
<feature type="domain" description="Protein kinase" evidence="1">
    <location>
        <begin position="1"/>
        <end position="93"/>
    </location>
</feature>
<dbReference type="GO" id="GO:0004672">
    <property type="term" value="F:protein kinase activity"/>
    <property type="evidence" value="ECO:0007669"/>
    <property type="project" value="InterPro"/>
</dbReference>
<dbReference type="InterPro" id="IPR011009">
    <property type="entry name" value="Kinase-like_dom_sf"/>
</dbReference>
<dbReference type="AlphaFoldDB" id="A0A2P4Q3M2"/>
<name>A0A2P4Q3M2_RHIID</name>
<dbReference type="SUPFAM" id="SSF56112">
    <property type="entry name" value="Protein kinase-like (PK-like)"/>
    <property type="match status" value="1"/>
</dbReference>
<feature type="non-terminal residue" evidence="2">
    <location>
        <position position="1"/>
    </location>
</feature>
<organism evidence="2 3">
    <name type="scientific">Rhizophagus irregularis (strain DAOM 181602 / DAOM 197198 / MUCL 43194)</name>
    <name type="common">Arbuscular mycorrhizal fungus</name>
    <name type="synonym">Glomus intraradices</name>
    <dbReference type="NCBI Taxonomy" id="747089"/>
    <lineage>
        <taxon>Eukaryota</taxon>
        <taxon>Fungi</taxon>
        <taxon>Fungi incertae sedis</taxon>
        <taxon>Mucoromycota</taxon>
        <taxon>Glomeromycotina</taxon>
        <taxon>Glomeromycetes</taxon>
        <taxon>Glomerales</taxon>
        <taxon>Glomeraceae</taxon>
        <taxon>Rhizophagus</taxon>
    </lineage>
</organism>
<dbReference type="PANTHER" id="PTHR45756:SF1">
    <property type="entry name" value="PROTEIN KINASE DOMAIN CONTAINING PROTEIN"/>
    <property type="match status" value="1"/>
</dbReference>
<dbReference type="PANTHER" id="PTHR45756">
    <property type="entry name" value="PALMITOYLTRANSFERASE"/>
    <property type="match status" value="1"/>
</dbReference>
<dbReference type="InterPro" id="IPR000719">
    <property type="entry name" value="Prot_kinase_dom"/>
</dbReference>
<dbReference type="GO" id="GO:0005524">
    <property type="term" value="F:ATP binding"/>
    <property type="evidence" value="ECO:0007669"/>
    <property type="project" value="InterPro"/>
</dbReference>
<protein>
    <submittedName>
        <fullName evidence="2">Kinase-like domain-containing protein</fullName>
    </submittedName>
</protein>
<evidence type="ECO:0000313" key="3">
    <source>
        <dbReference type="Proteomes" id="UP000018888"/>
    </source>
</evidence>
<dbReference type="PROSITE" id="PS50011">
    <property type="entry name" value="PROTEIN_KINASE_DOM"/>
    <property type="match status" value="1"/>
</dbReference>
<dbReference type="Pfam" id="PF07714">
    <property type="entry name" value="PK_Tyr_Ser-Thr"/>
    <property type="match status" value="1"/>
</dbReference>
<gene>
    <name evidence="2" type="ORF">GLOIN_2v1597854</name>
</gene>
<sequence>PEVLRGKEYTQASDIYGYGIIAYEICTGFPPYYDIAHDELLAMKICKGLRPKSNYKIPQSIFAIINQCWDADPLKRPNADELYVLVDRLHFEIKFEYSVFYGQVKETD</sequence>
<accession>A0A2P4Q3M2</accession>
<keyword evidence="3" id="KW-1185">Reference proteome</keyword>
<dbReference type="EMBL" id="AUPC02000098">
    <property type="protein sequence ID" value="POG72230.1"/>
    <property type="molecule type" value="Genomic_DNA"/>
</dbReference>
<reference evidence="2 3" key="2">
    <citation type="journal article" date="2018" name="New Phytol.">
        <title>High intraspecific genome diversity in the model arbuscular mycorrhizal symbiont Rhizophagus irregularis.</title>
        <authorList>
            <person name="Chen E.C.H."/>
            <person name="Morin E."/>
            <person name="Beaudet D."/>
            <person name="Noel J."/>
            <person name="Yildirir G."/>
            <person name="Ndikumana S."/>
            <person name="Charron P."/>
            <person name="St-Onge C."/>
            <person name="Giorgi J."/>
            <person name="Kruger M."/>
            <person name="Marton T."/>
            <person name="Ropars J."/>
            <person name="Grigoriev I.V."/>
            <person name="Hainaut M."/>
            <person name="Henrissat B."/>
            <person name="Roux C."/>
            <person name="Martin F."/>
            <person name="Corradi N."/>
        </authorList>
    </citation>
    <scope>NUCLEOTIDE SEQUENCE [LARGE SCALE GENOMIC DNA]</scope>
    <source>
        <strain evidence="2 3">DAOM 197198</strain>
    </source>
</reference>
<dbReference type="Proteomes" id="UP000018888">
    <property type="component" value="Unassembled WGS sequence"/>
</dbReference>
<dbReference type="Gene3D" id="1.10.510.10">
    <property type="entry name" value="Transferase(Phosphotransferase) domain 1"/>
    <property type="match status" value="1"/>
</dbReference>